<dbReference type="AlphaFoldDB" id="A0AA36M2X4"/>
<keyword evidence="2" id="KW-1185">Reference proteome</keyword>
<gene>
    <name evidence="1" type="ORF">CYNAS_LOCUS7699</name>
</gene>
<proteinExistence type="predicted"/>
<name>A0AA36M2X4_CYLNA</name>
<dbReference type="EMBL" id="CATQJL010000112">
    <property type="protein sequence ID" value="CAJ0595716.1"/>
    <property type="molecule type" value="Genomic_DNA"/>
</dbReference>
<protein>
    <submittedName>
        <fullName evidence="1">Uncharacterized protein</fullName>
    </submittedName>
</protein>
<organism evidence="1 2">
    <name type="scientific">Cylicocyclus nassatus</name>
    <name type="common">Nematode worm</name>
    <dbReference type="NCBI Taxonomy" id="53992"/>
    <lineage>
        <taxon>Eukaryota</taxon>
        <taxon>Metazoa</taxon>
        <taxon>Ecdysozoa</taxon>
        <taxon>Nematoda</taxon>
        <taxon>Chromadorea</taxon>
        <taxon>Rhabditida</taxon>
        <taxon>Rhabditina</taxon>
        <taxon>Rhabditomorpha</taxon>
        <taxon>Strongyloidea</taxon>
        <taxon>Strongylidae</taxon>
        <taxon>Cylicocyclus</taxon>
    </lineage>
</organism>
<reference evidence="1" key="1">
    <citation type="submission" date="2023-07" db="EMBL/GenBank/DDBJ databases">
        <authorList>
            <consortium name="CYATHOMIX"/>
        </authorList>
    </citation>
    <scope>NUCLEOTIDE SEQUENCE</scope>
    <source>
        <strain evidence="1">N/A</strain>
    </source>
</reference>
<sequence length="192" mass="21940">MATFETDYDGYGAQKEDDLTMSLEQKSVGFIKAECSKKMKYVKQGAEPILVDEFKLCTENAPTKTSNWRLVAQKYICPALEKLHRFFATYGCTMEPIVSQYMQHPSAIPKELCTLSWRSNHPNENETNEEKVERSFMSGRDFILSTLQSCDSVAFYACGLQLVENDRKSTTGVDVLCIFSEKFLQFSAHLFF</sequence>
<comment type="caution">
    <text evidence="1">The sequence shown here is derived from an EMBL/GenBank/DDBJ whole genome shotgun (WGS) entry which is preliminary data.</text>
</comment>
<evidence type="ECO:0000313" key="1">
    <source>
        <dbReference type="EMBL" id="CAJ0595716.1"/>
    </source>
</evidence>
<dbReference type="Proteomes" id="UP001176961">
    <property type="component" value="Unassembled WGS sequence"/>
</dbReference>
<evidence type="ECO:0000313" key="2">
    <source>
        <dbReference type="Proteomes" id="UP001176961"/>
    </source>
</evidence>
<accession>A0AA36M2X4</accession>